<reference evidence="1 2" key="1">
    <citation type="submission" date="2013-05" db="EMBL/GenBank/DDBJ databases">
        <title>Draft genome of the parasitic nematode Anyclostoma ceylanicum.</title>
        <authorList>
            <person name="Mitreva M."/>
        </authorList>
    </citation>
    <scope>NUCLEOTIDE SEQUENCE [LARGE SCALE GENOMIC DNA]</scope>
</reference>
<accession>A0A0D6LAT9</accession>
<keyword evidence="2" id="KW-1185">Reference proteome</keyword>
<sequence length="122" mass="13521">MLRRLDEEGSKAGLAINTTKTKVMRSAFSSPQPVLLQDVLLEDVSENVYLDRLLDTENDIKPEIARRGRAGWATYNSIKSEAWPAVPYNGAPSGFFTQLRPRLSRAILQSLTAPSGSVRFQA</sequence>
<evidence type="ECO:0000313" key="2">
    <source>
        <dbReference type="Proteomes" id="UP000054495"/>
    </source>
</evidence>
<evidence type="ECO:0008006" key="3">
    <source>
        <dbReference type="Google" id="ProtNLM"/>
    </source>
</evidence>
<dbReference type="EMBL" id="KE125875">
    <property type="protein sequence ID" value="EPB66881.1"/>
    <property type="molecule type" value="Genomic_DNA"/>
</dbReference>
<organism evidence="1 2">
    <name type="scientific">Ancylostoma ceylanicum</name>
    <dbReference type="NCBI Taxonomy" id="53326"/>
    <lineage>
        <taxon>Eukaryota</taxon>
        <taxon>Metazoa</taxon>
        <taxon>Ecdysozoa</taxon>
        <taxon>Nematoda</taxon>
        <taxon>Chromadorea</taxon>
        <taxon>Rhabditida</taxon>
        <taxon>Rhabditina</taxon>
        <taxon>Rhabditomorpha</taxon>
        <taxon>Strongyloidea</taxon>
        <taxon>Ancylostomatidae</taxon>
        <taxon>Ancylostomatinae</taxon>
        <taxon>Ancylostoma</taxon>
    </lineage>
</organism>
<protein>
    <recommendedName>
        <fullName evidence="3">Reverse transcriptase domain-containing protein</fullName>
    </recommendedName>
</protein>
<dbReference type="Proteomes" id="UP000054495">
    <property type="component" value="Unassembled WGS sequence"/>
</dbReference>
<proteinExistence type="predicted"/>
<dbReference type="AlphaFoldDB" id="A0A0D6LAT9"/>
<gene>
    <name evidence="1" type="ORF">ANCCEY_14030</name>
</gene>
<name>A0A0D6LAT9_9BILA</name>
<evidence type="ECO:0000313" key="1">
    <source>
        <dbReference type="EMBL" id="EPB66881.1"/>
    </source>
</evidence>